<dbReference type="PANTHER" id="PTHR30511">
    <property type="entry name" value="ALANINE RACEMASE"/>
    <property type="match status" value="1"/>
</dbReference>
<dbReference type="InterPro" id="IPR001608">
    <property type="entry name" value="Ala_racemase_N"/>
</dbReference>
<sequence>MVDQKYPRVEINLTYLKENVQEIVSRCRTLGIDIAGVIKGTTGLPRCAQAFADGGVKMIASSRLEQIEDAKCAGIDLPMMMLRVPMISEAKEVVRLTDISLNSEITVLKELNKQAVAQKKKHRVILMADLGDLREGFWDKDEMVRTAIQVEEKFTNLELAGVGTNLGCYGSIEATADKLDELVSIAEKIEEKIGRELTYISGGATTSLPRIIDGDMPKRINLLRVGEGILLARDLDIFYGYDMSYMHQDVYTLKAEVIEVKDKPSHPVGKISIDAFGHRPVYVDRGIRRRALVGIGKVDYGGINEIFPRDKGVKVIGASSDHTILDIQEAERDFKPGDIVEFGINYASMVYVTNCRNVQIVYR</sequence>
<feature type="domain" description="Alanine racemase N-terminal" evidence="4">
    <location>
        <begin position="11"/>
        <end position="229"/>
    </location>
</feature>
<organism evidence="5 6">
    <name type="scientific">Hornefia porci</name>
    <dbReference type="NCBI Taxonomy" id="2652292"/>
    <lineage>
        <taxon>Bacteria</taxon>
        <taxon>Bacillati</taxon>
        <taxon>Bacillota</taxon>
        <taxon>Clostridia</taxon>
        <taxon>Peptostreptococcales</taxon>
        <taxon>Anaerovoracaceae</taxon>
        <taxon>Hornefia</taxon>
    </lineage>
</organism>
<dbReference type="STRING" id="1261640.BHK98_08755"/>
<gene>
    <name evidence="5" type="ORF">BHK98_08755</name>
</gene>
<comment type="cofactor">
    <cofactor evidence="1">
        <name>pyridoxal 5'-phosphate</name>
        <dbReference type="ChEBI" id="CHEBI:597326"/>
    </cofactor>
</comment>
<dbReference type="SUPFAM" id="SSF51419">
    <property type="entry name" value="PLP-binding barrel"/>
    <property type="match status" value="1"/>
</dbReference>
<evidence type="ECO:0000256" key="2">
    <source>
        <dbReference type="ARBA" id="ARBA00022898"/>
    </source>
</evidence>
<evidence type="ECO:0000313" key="5">
    <source>
        <dbReference type="EMBL" id="OLR56146.1"/>
    </source>
</evidence>
<protein>
    <recommendedName>
        <fullName evidence="4">Alanine racemase N-terminal domain-containing protein</fullName>
    </recommendedName>
</protein>
<dbReference type="GO" id="GO:0005829">
    <property type="term" value="C:cytosol"/>
    <property type="evidence" value="ECO:0007669"/>
    <property type="project" value="TreeGrafter"/>
</dbReference>
<comment type="caution">
    <text evidence="5">The sequence shown here is derived from an EMBL/GenBank/DDBJ whole genome shotgun (WGS) entry which is preliminary data.</text>
</comment>
<proteinExistence type="predicted"/>
<dbReference type="GO" id="GO:0008784">
    <property type="term" value="F:alanine racemase activity"/>
    <property type="evidence" value="ECO:0007669"/>
    <property type="project" value="TreeGrafter"/>
</dbReference>
<dbReference type="EMBL" id="MJIE01000001">
    <property type="protein sequence ID" value="OLR56146.1"/>
    <property type="molecule type" value="Genomic_DNA"/>
</dbReference>
<dbReference type="CDD" id="cd06815">
    <property type="entry name" value="PLPDE_III_AR_like_1"/>
    <property type="match status" value="1"/>
</dbReference>
<dbReference type="Gene3D" id="3.20.20.10">
    <property type="entry name" value="Alanine racemase"/>
    <property type="match status" value="1"/>
</dbReference>
<evidence type="ECO:0000256" key="1">
    <source>
        <dbReference type="ARBA" id="ARBA00001933"/>
    </source>
</evidence>
<dbReference type="InterPro" id="IPR029066">
    <property type="entry name" value="PLP-binding_barrel"/>
</dbReference>
<name>A0A1Q9JIW7_9FIRM</name>
<dbReference type="AlphaFoldDB" id="A0A1Q9JIW7"/>
<keyword evidence="6" id="KW-1185">Reference proteome</keyword>
<keyword evidence="2" id="KW-0663">Pyridoxal phosphate</keyword>
<dbReference type="PANTHER" id="PTHR30511:SF3">
    <property type="entry name" value="LYSINE RACEMASE"/>
    <property type="match status" value="1"/>
</dbReference>
<dbReference type="Pfam" id="PF01168">
    <property type="entry name" value="Ala_racemase_N"/>
    <property type="match status" value="1"/>
</dbReference>
<evidence type="ECO:0000259" key="4">
    <source>
        <dbReference type="Pfam" id="PF01168"/>
    </source>
</evidence>
<reference evidence="5 6" key="1">
    <citation type="journal article" date="2016" name="Appl. Environ. Microbiol.">
        <title>Function and Phylogeny of Bacterial Butyryl Coenzyme A:Acetate Transferases and Their Diversity in the Proximal Colon of Swine.</title>
        <authorList>
            <person name="Trachsel J."/>
            <person name="Bayles D.O."/>
            <person name="Looft T."/>
            <person name="Levine U.Y."/>
            <person name="Allen H.K."/>
        </authorList>
    </citation>
    <scope>NUCLEOTIDE SEQUENCE [LARGE SCALE GENOMIC DNA]</scope>
    <source>
        <strain evidence="5 6">68-3-10</strain>
    </source>
</reference>
<keyword evidence="3" id="KW-0413">Isomerase</keyword>
<dbReference type="Proteomes" id="UP000187404">
    <property type="component" value="Unassembled WGS sequence"/>
</dbReference>
<dbReference type="GO" id="GO:0030170">
    <property type="term" value="F:pyridoxal phosphate binding"/>
    <property type="evidence" value="ECO:0007669"/>
    <property type="project" value="TreeGrafter"/>
</dbReference>
<dbReference type="RefSeq" id="WP_075713478.1">
    <property type="nucleotide sequence ID" value="NZ_MJIE01000001.1"/>
</dbReference>
<dbReference type="OrthoDB" id="504078at2"/>
<accession>A0A1Q9JIW7</accession>
<evidence type="ECO:0000313" key="6">
    <source>
        <dbReference type="Proteomes" id="UP000187404"/>
    </source>
</evidence>
<evidence type="ECO:0000256" key="3">
    <source>
        <dbReference type="ARBA" id="ARBA00023235"/>
    </source>
</evidence>
<dbReference type="InterPro" id="IPR000821">
    <property type="entry name" value="Ala_racemase"/>
</dbReference>